<evidence type="ECO:0000313" key="2">
    <source>
        <dbReference type="EMBL" id="KAF9875908.1"/>
    </source>
</evidence>
<feature type="compositionally biased region" description="Basic and acidic residues" evidence="1">
    <location>
        <begin position="468"/>
        <end position="478"/>
    </location>
</feature>
<gene>
    <name evidence="2" type="ORF">CkaCkLH20_06840</name>
</gene>
<organism evidence="2 3">
    <name type="scientific">Colletotrichum karsti</name>
    <dbReference type="NCBI Taxonomy" id="1095194"/>
    <lineage>
        <taxon>Eukaryota</taxon>
        <taxon>Fungi</taxon>
        <taxon>Dikarya</taxon>
        <taxon>Ascomycota</taxon>
        <taxon>Pezizomycotina</taxon>
        <taxon>Sordariomycetes</taxon>
        <taxon>Hypocreomycetidae</taxon>
        <taxon>Glomerellales</taxon>
        <taxon>Glomerellaceae</taxon>
        <taxon>Colletotrichum</taxon>
        <taxon>Colletotrichum boninense species complex</taxon>
    </lineage>
</organism>
<dbReference type="OrthoDB" id="4267316at2759"/>
<feature type="compositionally biased region" description="Pro residues" evidence="1">
    <location>
        <begin position="1"/>
        <end position="10"/>
    </location>
</feature>
<evidence type="ECO:0000313" key="3">
    <source>
        <dbReference type="Proteomes" id="UP000781932"/>
    </source>
</evidence>
<reference evidence="2" key="2">
    <citation type="submission" date="2020-11" db="EMBL/GenBank/DDBJ databases">
        <title>Whole genome sequencing of Colletotrichum sp.</title>
        <authorList>
            <person name="Li H."/>
        </authorList>
    </citation>
    <scope>NUCLEOTIDE SEQUENCE</scope>
    <source>
        <strain evidence="2">CkLH20</strain>
    </source>
</reference>
<reference evidence="2" key="1">
    <citation type="submission" date="2020-03" db="EMBL/GenBank/DDBJ databases">
        <authorList>
            <person name="He L."/>
        </authorList>
    </citation>
    <scope>NUCLEOTIDE SEQUENCE</scope>
    <source>
        <strain evidence="2">CkLH20</strain>
    </source>
</reference>
<name>A0A9P6LJQ1_9PEZI</name>
<feature type="region of interest" description="Disordered" evidence="1">
    <location>
        <begin position="440"/>
        <end position="488"/>
    </location>
</feature>
<evidence type="ECO:0000256" key="1">
    <source>
        <dbReference type="SAM" id="MobiDB-lite"/>
    </source>
</evidence>
<feature type="compositionally biased region" description="Low complexity" evidence="1">
    <location>
        <begin position="11"/>
        <end position="21"/>
    </location>
</feature>
<dbReference type="EMBL" id="JAATWM020000020">
    <property type="protein sequence ID" value="KAF9875908.1"/>
    <property type="molecule type" value="Genomic_DNA"/>
</dbReference>
<dbReference type="RefSeq" id="XP_038745369.1">
    <property type="nucleotide sequence ID" value="XM_038889557.1"/>
</dbReference>
<feature type="compositionally biased region" description="Low complexity" evidence="1">
    <location>
        <begin position="450"/>
        <end position="460"/>
    </location>
</feature>
<accession>A0A9P6LJQ1</accession>
<feature type="region of interest" description="Disordered" evidence="1">
    <location>
        <begin position="111"/>
        <end position="132"/>
    </location>
</feature>
<dbReference type="AlphaFoldDB" id="A0A9P6LJQ1"/>
<dbReference type="GeneID" id="62162631"/>
<comment type="caution">
    <text evidence="2">The sequence shown here is derived from an EMBL/GenBank/DDBJ whole genome shotgun (WGS) entry which is preliminary data.</text>
</comment>
<sequence>MSSPPSPARPRSPNASDARASYPAPDLDEEATRYEPGQRFTIQPYNPVRPHGTQFYGPPPRDAIPPGGLRGFDPGAPVPEDTSADLEIIHPLSVSNGGRAQIVACEMIRSPKTSRDSHAPFPSSQGKDNKPSRQRFAAKMYDWAFQASDIFGASPEEAVEGIFSREDAVLRRLYDKNLTGNPHLAPQYYGSWATEFIIDGGDSGTLYRCVGLILIELVEGSSMEDMCSRDETWGYLIPSLKPRKLHTGSEGPIKFECNKKEALKSITRQLLDGSVRHFHVGVDHNGAHPQDLFVTMRDHGRDTDEPRLVMLGYSLSVVYRETTLGRIPDNGVHCIELLEFPPHPYERFSVGAIPFHVGWFPDPPSAWVEEGVDPIDPAKFEDHNVEFDNFLLSEEGFGPLVDKSKEEGGRYSTFKVLKGNKAKMEAEEAERYTRHLRKQAEERELEESLESMSDSSIEPSVPEINTSIDKRDQTETESRPGLGLPATETSSITLQQDEPETGHQHELTGFVRNILQRSMDMFSDCKENPMMEEEAG</sequence>
<proteinExistence type="predicted"/>
<feature type="region of interest" description="Disordered" evidence="1">
    <location>
        <begin position="1"/>
        <end position="77"/>
    </location>
</feature>
<keyword evidence="3" id="KW-1185">Reference proteome</keyword>
<protein>
    <submittedName>
        <fullName evidence="2">Uncharacterized protein</fullName>
    </submittedName>
</protein>
<dbReference type="Proteomes" id="UP000781932">
    <property type="component" value="Unassembled WGS sequence"/>
</dbReference>